<proteinExistence type="predicted"/>
<dbReference type="SMART" id="SM00028">
    <property type="entry name" value="TPR"/>
    <property type="match status" value="4"/>
</dbReference>
<gene>
    <name evidence="3" type="ORF">BECKLFY1418A_GA0070994_11952</name>
</gene>
<dbReference type="InterPro" id="IPR011990">
    <property type="entry name" value="TPR-like_helical_dom_sf"/>
</dbReference>
<evidence type="ECO:0000256" key="1">
    <source>
        <dbReference type="PROSITE-ProRule" id="PRU00339"/>
    </source>
</evidence>
<feature type="transmembrane region" description="Helical" evidence="2">
    <location>
        <begin position="16"/>
        <end position="36"/>
    </location>
</feature>
<dbReference type="InterPro" id="IPR019734">
    <property type="entry name" value="TPR_rpt"/>
</dbReference>
<dbReference type="SUPFAM" id="SSF48452">
    <property type="entry name" value="TPR-like"/>
    <property type="match status" value="1"/>
</dbReference>
<keyword evidence="2" id="KW-0472">Membrane</keyword>
<protein>
    <submittedName>
        <fullName evidence="3">TPR repeat-containing protein</fullName>
    </submittedName>
</protein>
<dbReference type="AlphaFoldDB" id="A0A450VC75"/>
<feature type="repeat" description="TPR" evidence="1">
    <location>
        <begin position="266"/>
        <end position="299"/>
    </location>
</feature>
<organism evidence="3">
    <name type="scientific">Candidatus Kentrum sp. LFY</name>
    <dbReference type="NCBI Taxonomy" id="2126342"/>
    <lineage>
        <taxon>Bacteria</taxon>
        <taxon>Pseudomonadati</taxon>
        <taxon>Pseudomonadota</taxon>
        <taxon>Gammaproteobacteria</taxon>
        <taxon>Candidatus Kentrum</taxon>
    </lineage>
</organism>
<dbReference type="Pfam" id="PF13181">
    <property type="entry name" value="TPR_8"/>
    <property type="match status" value="1"/>
</dbReference>
<name>A0A450VC75_9GAMM</name>
<keyword evidence="2" id="KW-0812">Transmembrane</keyword>
<dbReference type="PANTHER" id="PTHR10098">
    <property type="entry name" value="RAPSYN-RELATED"/>
    <property type="match status" value="1"/>
</dbReference>
<evidence type="ECO:0000313" key="3">
    <source>
        <dbReference type="EMBL" id="VFK02399.1"/>
    </source>
</evidence>
<accession>A0A450VC75</accession>
<dbReference type="PROSITE" id="PS50005">
    <property type="entry name" value="TPR"/>
    <property type="match status" value="1"/>
</dbReference>
<dbReference type="PANTHER" id="PTHR10098:SF108">
    <property type="entry name" value="TETRATRICOPEPTIDE REPEAT PROTEIN 28"/>
    <property type="match status" value="1"/>
</dbReference>
<dbReference type="Pfam" id="PF13424">
    <property type="entry name" value="TPR_12"/>
    <property type="match status" value="1"/>
</dbReference>
<evidence type="ECO:0000256" key="2">
    <source>
        <dbReference type="SAM" id="Phobius"/>
    </source>
</evidence>
<dbReference type="Gene3D" id="1.25.40.10">
    <property type="entry name" value="Tetratricopeptide repeat domain"/>
    <property type="match status" value="2"/>
</dbReference>
<reference evidence="3" key="1">
    <citation type="submission" date="2019-02" db="EMBL/GenBank/DDBJ databases">
        <authorList>
            <person name="Gruber-Vodicka R. H."/>
            <person name="Seah K. B. B."/>
        </authorList>
    </citation>
    <scope>NUCLEOTIDE SEQUENCE</scope>
    <source>
        <strain evidence="3">BECK_M6</strain>
    </source>
</reference>
<keyword evidence="2" id="KW-1133">Transmembrane helix</keyword>
<sequence length="321" mass="34896">MQTVSDWTTIIDSHSVLIMTIATVIIAIFTALGFFVQRSRKNVASSEEEIEAVVQKILTKHQKLPQAEGLADGPPGIEDLAAKDQEIAELTRAIEALRDPDAPDRERRAEAEAALVHGDTQLADALFAELEHSAAGKAAAAAREDLAQRRQAAAAARHRGAIAFLHDTHGALVHYRRAVEYDPEDAIGWNRIGHLKHRLGELAEAEAAYERVRAIGHATGDRAVVAAALGNLGVVAKTRGELVDAEKYHRQALAIDEELGRKEGMASDLGNLGGLAEARGELDEAEEYYRRALALFEAVGARPQVEKTRGLLQALRERRGR</sequence>
<dbReference type="EMBL" id="CAADFH010000195">
    <property type="protein sequence ID" value="VFK02399.1"/>
    <property type="molecule type" value="Genomic_DNA"/>
</dbReference>
<keyword evidence="1" id="KW-0802">TPR repeat</keyword>